<feature type="binding site" evidence="5">
    <location>
        <begin position="169"/>
        <end position="171"/>
    </location>
    <ligand>
        <name>FAD</name>
        <dbReference type="ChEBI" id="CHEBI:57692"/>
        <note>ligand shared between neighboring subunits</note>
    </ligand>
</feature>
<dbReference type="Gene3D" id="3.30.1360.170">
    <property type="match status" value="1"/>
</dbReference>
<dbReference type="PROSITE" id="PS51331">
    <property type="entry name" value="THYX"/>
    <property type="match status" value="1"/>
</dbReference>
<comment type="cofactor">
    <cofactor evidence="5">
        <name>FAD</name>
        <dbReference type="ChEBI" id="CHEBI:57692"/>
    </cofactor>
    <text evidence="5">Binds 4 FAD per tetramer. Each FAD binding site is formed by three monomers.</text>
</comment>
<evidence type="ECO:0000256" key="3">
    <source>
        <dbReference type="ARBA" id="ARBA00022727"/>
    </source>
</evidence>
<feature type="binding site" evidence="5">
    <location>
        <position position="63"/>
    </location>
    <ligand>
        <name>FAD</name>
        <dbReference type="ChEBI" id="CHEBI:57692"/>
        <note>ligand shared between neighboring subunits</note>
    </ligand>
</feature>
<evidence type="ECO:0000256" key="1">
    <source>
        <dbReference type="ARBA" id="ARBA00022603"/>
    </source>
</evidence>
<keyword evidence="3 5" id="KW-0545">Nucleotide biosynthesis</keyword>
<keyword evidence="7" id="KW-1185">Reference proteome</keyword>
<accession>A0A563ERI6</accession>
<evidence type="ECO:0000256" key="5">
    <source>
        <dbReference type="HAMAP-Rule" id="MF_01408"/>
    </source>
</evidence>
<dbReference type="SUPFAM" id="SSF69796">
    <property type="entry name" value="Thymidylate synthase-complementing protein Thy1"/>
    <property type="match status" value="1"/>
</dbReference>
<keyword evidence="2 5" id="KW-0285">Flavoprotein</keyword>
<name>A0A563ERI6_9PSEU</name>
<dbReference type="GO" id="GO:0004799">
    <property type="term" value="F:thymidylate synthase activity"/>
    <property type="evidence" value="ECO:0007669"/>
    <property type="project" value="TreeGrafter"/>
</dbReference>
<dbReference type="InterPro" id="IPR036098">
    <property type="entry name" value="Thymidylate_synthase_ThyX_sf"/>
</dbReference>
<protein>
    <recommendedName>
        <fullName evidence="5">Flavin-dependent thymidylate synthase</fullName>
        <shortName evidence="5">FDTS</shortName>
        <ecNumber evidence="5">2.1.1.148</ecNumber>
    </recommendedName>
    <alternativeName>
        <fullName evidence="5">FAD-dependent thymidylate synthase</fullName>
    </alternativeName>
    <alternativeName>
        <fullName evidence="5">Thymidylate synthase ThyX</fullName>
        <shortName evidence="5">TS</shortName>
        <shortName evidence="5">TSase</shortName>
    </alternativeName>
</protein>
<dbReference type="Proteomes" id="UP000316639">
    <property type="component" value="Unassembled WGS sequence"/>
</dbReference>
<dbReference type="UniPathway" id="UPA00575"/>
<keyword evidence="5" id="KW-0521">NADP</keyword>
<organism evidence="6 7">
    <name type="scientific">Lentzea tibetensis</name>
    <dbReference type="NCBI Taxonomy" id="2591470"/>
    <lineage>
        <taxon>Bacteria</taxon>
        <taxon>Bacillati</taxon>
        <taxon>Actinomycetota</taxon>
        <taxon>Actinomycetes</taxon>
        <taxon>Pseudonocardiales</taxon>
        <taxon>Pseudonocardiaceae</taxon>
        <taxon>Lentzea</taxon>
    </lineage>
</organism>
<dbReference type="PANTHER" id="PTHR34934">
    <property type="entry name" value="FLAVIN-DEPENDENT THYMIDYLATE SYNTHASE"/>
    <property type="match status" value="1"/>
</dbReference>
<sequence length="231" mass="25761">MPKVRLIAKTEFVEPDWQTDAEGGEALVEFAGRACYQSWDKPNPRTATNATYLRHLIEVGHLSAFEHGSATLYLTELPRGLTHELVRHRHFSYSQLNQRTDPTDVVEPELIRQHPELHAKFVAATEASLAAYQELVDSLEQTVTGRRARQIARSVLPNATGTTIVVTGNYRSWRHFVAIRATEHVDVELRELAVACLRELQKAAPNAFADFVISTHPDGTEVASSPLVTEG</sequence>
<dbReference type="OrthoDB" id="9780625at2"/>
<dbReference type="HAMAP" id="MF_01408">
    <property type="entry name" value="ThyX"/>
    <property type="match status" value="1"/>
</dbReference>
<comment type="caution">
    <text evidence="6">The sequence shown here is derived from an EMBL/GenBank/DDBJ whole genome shotgun (WGS) entry which is preliminary data.</text>
</comment>
<feature type="binding site" evidence="5">
    <location>
        <position position="180"/>
    </location>
    <ligand>
        <name>dUMP</name>
        <dbReference type="ChEBI" id="CHEBI:246422"/>
        <note>ligand shared between dimeric partners</note>
    </ligand>
</feature>
<comment type="pathway">
    <text evidence="5">Pyrimidine metabolism; dTTP biosynthesis.</text>
</comment>
<feature type="binding site" evidence="5">
    <location>
        <begin position="87"/>
        <end position="89"/>
    </location>
    <ligand>
        <name>FAD</name>
        <dbReference type="ChEBI" id="CHEBI:57692"/>
        <note>ligand shared between neighboring subunits</note>
    </ligand>
</feature>
<dbReference type="RefSeq" id="WP_146353825.1">
    <property type="nucleotide sequence ID" value="NZ_VOBR01000013.1"/>
</dbReference>
<evidence type="ECO:0000256" key="2">
    <source>
        <dbReference type="ARBA" id="ARBA00022630"/>
    </source>
</evidence>
<feature type="active site" description="Involved in ionization of N3 of dUMP, leading to its activation" evidence="5">
    <location>
        <position position="180"/>
    </location>
</feature>
<evidence type="ECO:0000313" key="7">
    <source>
        <dbReference type="Proteomes" id="UP000316639"/>
    </source>
</evidence>
<reference evidence="6 7" key="1">
    <citation type="submission" date="2019-07" db="EMBL/GenBank/DDBJ databases">
        <title>Lentzea xizangensis sp. nov., isolated from Qinghai-Tibetan Plateau Soils.</title>
        <authorList>
            <person name="Huang J."/>
        </authorList>
    </citation>
    <scope>NUCLEOTIDE SEQUENCE [LARGE SCALE GENOMIC DNA]</scope>
    <source>
        <strain evidence="6 7">FXJ1.1311</strain>
    </source>
</reference>
<dbReference type="NCBIfam" id="TIGR02170">
    <property type="entry name" value="thyX"/>
    <property type="match status" value="1"/>
</dbReference>
<evidence type="ECO:0000313" key="6">
    <source>
        <dbReference type="EMBL" id="TWP50202.1"/>
    </source>
</evidence>
<feature type="binding site" evidence="5">
    <location>
        <begin position="84"/>
        <end position="87"/>
    </location>
    <ligand>
        <name>dUMP</name>
        <dbReference type="ChEBI" id="CHEBI:246422"/>
        <note>ligand shared between dimeric partners</note>
    </ligand>
</feature>
<dbReference type="GO" id="GO:0070402">
    <property type="term" value="F:NADPH binding"/>
    <property type="evidence" value="ECO:0007669"/>
    <property type="project" value="TreeGrafter"/>
</dbReference>
<proteinExistence type="inferred from homology"/>
<comment type="similarity">
    <text evidence="5">Belongs to the thymidylate synthase ThyX family.</text>
</comment>
<dbReference type="PANTHER" id="PTHR34934:SF1">
    <property type="entry name" value="FLAVIN-DEPENDENT THYMIDYLATE SYNTHASE"/>
    <property type="match status" value="1"/>
</dbReference>
<dbReference type="GO" id="GO:0006235">
    <property type="term" value="P:dTTP biosynthetic process"/>
    <property type="evidence" value="ECO:0007669"/>
    <property type="project" value="UniProtKB-UniRule"/>
</dbReference>
<gene>
    <name evidence="5" type="primary">thyX</name>
    <name evidence="6" type="ORF">FKR81_21040</name>
</gene>
<feature type="binding site" evidence="5">
    <location>
        <position position="95"/>
    </location>
    <ligand>
        <name>FAD</name>
        <dbReference type="ChEBI" id="CHEBI:57692"/>
        <note>ligand shared between neighboring subunits</note>
    </ligand>
</feature>
<feature type="binding site" evidence="5">
    <location>
        <position position="175"/>
    </location>
    <ligand>
        <name>FAD</name>
        <dbReference type="ChEBI" id="CHEBI:57692"/>
        <note>ligand shared between neighboring subunits</note>
    </ligand>
</feature>
<feature type="binding site" description="in other chain" evidence="5">
    <location>
        <position position="153"/>
    </location>
    <ligand>
        <name>dUMP</name>
        <dbReference type="ChEBI" id="CHEBI:246422"/>
        <note>ligand shared between dimeric partners</note>
    </ligand>
</feature>
<keyword evidence="1 5" id="KW-0489">Methyltransferase</keyword>
<dbReference type="InterPro" id="IPR003669">
    <property type="entry name" value="Thymidylate_synthase_ThyX"/>
</dbReference>
<keyword evidence="5 6" id="KW-0808">Transferase</keyword>
<comment type="subunit">
    <text evidence="5">Homotetramer.</text>
</comment>
<comment type="function">
    <text evidence="5">Catalyzes the reductive methylation of 2'-deoxyuridine-5'-monophosphate (dUMP) to 2'-deoxythymidine-5'-monophosphate (dTMP) while utilizing 5,10-methylenetetrahydrofolate (mTHF) as the methyl donor, and NADPH and FADH(2) as the reductant.</text>
</comment>
<evidence type="ECO:0000256" key="4">
    <source>
        <dbReference type="ARBA" id="ARBA00022827"/>
    </source>
</evidence>
<dbReference type="CDD" id="cd20175">
    <property type="entry name" value="ThyX"/>
    <property type="match status" value="1"/>
</dbReference>
<dbReference type="Gene3D" id="3.30.70.3180">
    <property type="match status" value="1"/>
</dbReference>
<keyword evidence="4 5" id="KW-0274">FAD</keyword>
<dbReference type="AlphaFoldDB" id="A0A563ERI6"/>
<dbReference type="GO" id="GO:0006231">
    <property type="term" value="P:dTMP biosynthetic process"/>
    <property type="evidence" value="ECO:0007669"/>
    <property type="project" value="UniProtKB-UniRule"/>
</dbReference>
<dbReference type="EC" id="2.1.1.148" evidence="5"/>
<dbReference type="GO" id="GO:0050660">
    <property type="term" value="F:flavin adenine dinucleotide binding"/>
    <property type="evidence" value="ECO:0007669"/>
    <property type="project" value="UniProtKB-UniRule"/>
</dbReference>
<comment type="catalytic activity">
    <reaction evidence="5">
        <text>dUMP + (6R)-5,10-methylene-5,6,7,8-tetrahydrofolate + NADPH + H(+) = dTMP + (6S)-5,6,7,8-tetrahydrofolate + NADP(+)</text>
        <dbReference type="Rhea" id="RHEA:29043"/>
        <dbReference type="ChEBI" id="CHEBI:15378"/>
        <dbReference type="ChEBI" id="CHEBI:15636"/>
        <dbReference type="ChEBI" id="CHEBI:57453"/>
        <dbReference type="ChEBI" id="CHEBI:57783"/>
        <dbReference type="ChEBI" id="CHEBI:58349"/>
        <dbReference type="ChEBI" id="CHEBI:63528"/>
        <dbReference type="ChEBI" id="CHEBI:246422"/>
        <dbReference type="EC" id="2.1.1.148"/>
    </reaction>
</comment>
<dbReference type="GO" id="GO:0032259">
    <property type="term" value="P:methylation"/>
    <property type="evidence" value="ECO:0007669"/>
    <property type="project" value="UniProtKB-KW"/>
</dbReference>
<dbReference type="Pfam" id="PF02511">
    <property type="entry name" value="Thy1"/>
    <property type="match status" value="1"/>
</dbReference>
<comment type="caution">
    <text evidence="5">Lacks conserved residue(s) required for the propagation of feature annotation.</text>
</comment>
<dbReference type="GO" id="GO:0050797">
    <property type="term" value="F:thymidylate synthase (FAD) activity"/>
    <property type="evidence" value="ECO:0007669"/>
    <property type="project" value="UniProtKB-UniRule"/>
</dbReference>
<dbReference type="EMBL" id="VOBR01000013">
    <property type="protein sequence ID" value="TWP50202.1"/>
    <property type="molecule type" value="Genomic_DNA"/>
</dbReference>